<dbReference type="Pfam" id="PF07702">
    <property type="entry name" value="UTRA"/>
    <property type="match status" value="1"/>
</dbReference>
<dbReference type="InterPro" id="IPR000524">
    <property type="entry name" value="Tscrpt_reg_HTH_GntR"/>
</dbReference>
<dbReference type="Proteomes" id="UP000599523">
    <property type="component" value="Unassembled WGS sequence"/>
</dbReference>
<sequence length="257" mass="28612">MTNFTPNLLAAGQPRYLVLAQALIDDIRGGRYPVDSLLPTEHELCQQFNVSRHTVREAVRRLFELGLVTRQPGVGTKVKANQIASRYVQASEGISDLFQYVRDVRLKICASEDVIADESLADLLECRVGQAWLQIKGERYIPDEDLPLSLTDVYIARQYRGVVEELGDPSLPIYAIIEQKYGVRVVEVRQEISAVLIDEGAASRLGTQSGAAGLKVVRKYFATNDELFEVAVSLHPGDRFSYSTTQRLERVGGADSR</sequence>
<evidence type="ECO:0000256" key="2">
    <source>
        <dbReference type="ARBA" id="ARBA00023125"/>
    </source>
</evidence>
<keyword evidence="2" id="KW-0238">DNA-binding</keyword>
<dbReference type="GO" id="GO:0045892">
    <property type="term" value="P:negative regulation of DNA-templated transcription"/>
    <property type="evidence" value="ECO:0007669"/>
    <property type="project" value="TreeGrafter"/>
</dbReference>
<keyword evidence="1" id="KW-0805">Transcription regulation</keyword>
<dbReference type="SUPFAM" id="SSF64288">
    <property type="entry name" value="Chorismate lyase-like"/>
    <property type="match status" value="1"/>
</dbReference>
<dbReference type="EMBL" id="WTVM01000005">
    <property type="protein sequence ID" value="NMG01636.1"/>
    <property type="molecule type" value="Genomic_DNA"/>
</dbReference>
<dbReference type="PROSITE" id="PS50949">
    <property type="entry name" value="HTH_GNTR"/>
    <property type="match status" value="1"/>
</dbReference>
<dbReference type="PRINTS" id="PR00035">
    <property type="entry name" value="HTHGNTR"/>
</dbReference>
<name>A0A972FFZ3_9RHOO</name>
<dbReference type="SMART" id="SM00866">
    <property type="entry name" value="UTRA"/>
    <property type="match status" value="1"/>
</dbReference>
<dbReference type="CDD" id="cd07377">
    <property type="entry name" value="WHTH_GntR"/>
    <property type="match status" value="1"/>
</dbReference>
<dbReference type="InterPro" id="IPR011663">
    <property type="entry name" value="UTRA"/>
</dbReference>
<dbReference type="InterPro" id="IPR036390">
    <property type="entry name" value="WH_DNA-bd_sf"/>
</dbReference>
<dbReference type="Gene3D" id="1.10.10.10">
    <property type="entry name" value="Winged helix-like DNA-binding domain superfamily/Winged helix DNA-binding domain"/>
    <property type="match status" value="1"/>
</dbReference>
<protein>
    <submittedName>
        <fullName evidence="5">GntR family transcriptional regulator</fullName>
    </submittedName>
</protein>
<proteinExistence type="predicted"/>
<evidence type="ECO:0000256" key="1">
    <source>
        <dbReference type="ARBA" id="ARBA00023015"/>
    </source>
</evidence>
<evidence type="ECO:0000256" key="3">
    <source>
        <dbReference type="ARBA" id="ARBA00023163"/>
    </source>
</evidence>
<dbReference type="InterPro" id="IPR050679">
    <property type="entry name" value="Bact_HTH_transcr_reg"/>
</dbReference>
<dbReference type="GO" id="GO:0003677">
    <property type="term" value="F:DNA binding"/>
    <property type="evidence" value="ECO:0007669"/>
    <property type="project" value="UniProtKB-KW"/>
</dbReference>
<keyword evidence="3" id="KW-0804">Transcription</keyword>
<comment type="caution">
    <text evidence="5">The sequence shown here is derived from an EMBL/GenBank/DDBJ whole genome shotgun (WGS) entry which is preliminary data.</text>
</comment>
<dbReference type="AlphaFoldDB" id="A0A972FFZ3"/>
<dbReference type="InterPro" id="IPR036388">
    <property type="entry name" value="WH-like_DNA-bd_sf"/>
</dbReference>
<organism evidence="5 6">
    <name type="scientific">Azoarcus taiwanensis</name>
    <dbReference type="NCBI Taxonomy" id="666964"/>
    <lineage>
        <taxon>Bacteria</taxon>
        <taxon>Pseudomonadati</taxon>
        <taxon>Pseudomonadota</taxon>
        <taxon>Betaproteobacteria</taxon>
        <taxon>Rhodocyclales</taxon>
        <taxon>Zoogloeaceae</taxon>
        <taxon>Azoarcus</taxon>
    </lineage>
</organism>
<keyword evidence="6" id="KW-1185">Reference proteome</keyword>
<dbReference type="RefSeq" id="WP_168986430.1">
    <property type="nucleotide sequence ID" value="NZ_CAWPHM010000286.1"/>
</dbReference>
<dbReference type="Gene3D" id="3.40.1410.10">
    <property type="entry name" value="Chorismate lyase-like"/>
    <property type="match status" value="1"/>
</dbReference>
<accession>A0A972FFZ3</accession>
<dbReference type="Pfam" id="PF00392">
    <property type="entry name" value="GntR"/>
    <property type="match status" value="1"/>
</dbReference>
<dbReference type="SUPFAM" id="SSF46785">
    <property type="entry name" value="Winged helix' DNA-binding domain"/>
    <property type="match status" value="1"/>
</dbReference>
<dbReference type="GO" id="GO:0003700">
    <property type="term" value="F:DNA-binding transcription factor activity"/>
    <property type="evidence" value="ECO:0007669"/>
    <property type="project" value="InterPro"/>
</dbReference>
<reference evidence="5" key="1">
    <citation type="submission" date="2019-12" db="EMBL/GenBank/DDBJ databases">
        <title>Comparative genomics gives insights into the taxonomy of the Azoarcus-Aromatoleum group and reveals separate origins of nif in the plant-associated Azoarcus and non-plant-associated Aromatoleum sub-groups.</title>
        <authorList>
            <person name="Lafos M."/>
            <person name="Maluk M."/>
            <person name="Batista M."/>
            <person name="Junghare M."/>
            <person name="Carmona M."/>
            <person name="Faoro H."/>
            <person name="Cruz L.M."/>
            <person name="Battistoni F."/>
            <person name="De Souza E."/>
            <person name="Pedrosa F."/>
            <person name="Chen W.-M."/>
            <person name="Poole P.S."/>
            <person name="Dixon R.A."/>
            <person name="James E.K."/>
        </authorList>
    </citation>
    <scope>NUCLEOTIDE SEQUENCE</scope>
    <source>
        <strain evidence="5">NSC3</strain>
    </source>
</reference>
<dbReference type="PANTHER" id="PTHR44846">
    <property type="entry name" value="MANNOSYL-D-GLYCERATE TRANSPORT/METABOLISM SYSTEM REPRESSOR MNGR-RELATED"/>
    <property type="match status" value="1"/>
</dbReference>
<gene>
    <name evidence="5" type="ORF">GPA21_01425</name>
</gene>
<evidence type="ECO:0000259" key="4">
    <source>
        <dbReference type="PROSITE" id="PS50949"/>
    </source>
</evidence>
<dbReference type="InterPro" id="IPR028978">
    <property type="entry name" value="Chorismate_lyase_/UTRA_dom_sf"/>
</dbReference>
<dbReference type="SMART" id="SM00345">
    <property type="entry name" value="HTH_GNTR"/>
    <property type="match status" value="1"/>
</dbReference>
<feature type="domain" description="HTH gntR-type" evidence="4">
    <location>
        <begin position="13"/>
        <end position="81"/>
    </location>
</feature>
<evidence type="ECO:0000313" key="5">
    <source>
        <dbReference type="EMBL" id="NMG01636.1"/>
    </source>
</evidence>
<evidence type="ECO:0000313" key="6">
    <source>
        <dbReference type="Proteomes" id="UP000599523"/>
    </source>
</evidence>
<dbReference type="PANTHER" id="PTHR44846:SF1">
    <property type="entry name" value="MANNOSYL-D-GLYCERATE TRANSPORT_METABOLISM SYSTEM REPRESSOR MNGR-RELATED"/>
    <property type="match status" value="1"/>
</dbReference>